<dbReference type="GO" id="GO:0006355">
    <property type="term" value="P:regulation of DNA-templated transcription"/>
    <property type="evidence" value="ECO:0007669"/>
    <property type="project" value="InterPro"/>
</dbReference>
<evidence type="ECO:0000256" key="2">
    <source>
        <dbReference type="ARBA" id="ARBA00023125"/>
    </source>
</evidence>
<keyword evidence="4" id="KW-0539">Nucleus</keyword>
<keyword evidence="7" id="KW-1185">Reference proteome</keyword>
<keyword evidence="1" id="KW-0805">Transcription regulation</keyword>
<dbReference type="Proteomes" id="UP000236630">
    <property type="component" value="Unassembled WGS sequence"/>
</dbReference>
<evidence type="ECO:0000313" key="6">
    <source>
        <dbReference type="EMBL" id="GAY65007.1"/>
    </source>
</evidence>
<keyword evidence="3" id="KW-0804">Transcription</keyword>
<dbReference type="PROSITE" id="PS51005">
    <property type="entry name" value="NAC"/>
    <property type="match status" value="1"/>
</dbReference>
<dbReference type="EMBL" id="BDQV01000443">
    <property type="protein sequence ID" value="GAY65007.1"/>
    <property type="molecule type" value="Genomic_DNA"/>
</dbReference>
<evidence type="ECO:0000256" key="3">
    <source>
        <dbReference type="ARBA" id="ARBA00023163"/>
    </source>
</evidence>
<evidence type="ECO:0000259" key="5">
    <source>
        <dbReference type="PROSITE" id="PS51005"/>
    </source>
</evidence>
<dbReference type="PANTHER" id="PTHR31744:SF219">
    <property type="entry name" value="NAC DOMAIN-CONTAINING PROTEIN 4"/>
    <property type="match status" value="1"/>
</dbReference>
<accession>A0A2H5QK58</accession>
<dbReference type="GO" id="GO:0003677">
    <property type="term" value="F:DNA binding"/>
    <property type="evidence" value="ECO:0007669"/>
    <property type="project" value="UniProtKB-KW"/>
</dbReference>
<sequence>MENLLGYKFQPSNEQILYLLVEKRLNPHFSHHPIKDIVDICSLEPWDLARESKTESEDQVWYFFCERYYKYRKSNRAHRRTKAGHWKITSRVSQIEARNGLTGIKKILTFYRHGLASKEAITEWVMHEYHVTDDPRYKVNYLINSSRAFQDENSCEETRQTLFPGFNPSKSDVKASACVVNSSDTNTACSNAWIQELLENFLK</sequence>
<dbReference type="Pfam" id="PF02365">
    <property type="entry name" value="NAM"/>
    <property type="match status" value="1"/>
</dbReference>
<dbReference type="InterPro" id="IPR003441">
    <property type="entry name" value="NAC-dom"/>
</dbReference>
<dbReference type="InterPro" id="IPR036093">
    <property type="entry name" value="NAC_dom_sf"/>
</dbReference>
<dbReference type="AlphaFoldDB" id="A0A2H5QK58"/>
<dbReference type="STRING" id="55188.A0A2H5QK58"/>
<comment type="caution">
    <text evidence="6">The sequence shown here is derived from an EMBL/GenBank/DDBJ whole genome shotgun (WGS) entry which is preliminary data.</text>
</comment>
<keyword evidence="2" id="KW-0238">DNA-binding</keyword>
<feature type="domain" description="NAC" evidence="5">
    <location>
        <begin position="3"/>
        <end position="160"/>
    </location>
</feature>
<reference evidence="6 7" key="1">
    <citation type="journal article" date="2017" name="Front. Genet.">
        <title>Draft sequencing of the heterozygous diploid genome of Satsuma (Citrus unshiu Marc.) using a hybrid assembly approach.</title>
        <authorList>
            <person name="Shimizu T."/>
            <person name="Tanizawa Y."/>
            <person name="Mochizuki T."/>
            <person name="Nagasaki H."/>
            <person name="Yoshioka T."/>
            <person name="Toyoda A."/>
            <person name="Fujiyama A."/>
            <person name="Kaminuma E."/>
            <person name="Nakamura Y."/>
        </authorList>
    </citation>
    <scope>NUCLEOTIDE SEQUENCE [LARGE SCALE GENOMIC DNA]</scope>
    <source>
        <strain evidence="7">cv. Miyagawa wase</strain>
    </source>
</reference>
<dbReference type="PANTHER" id="PTHR31744">
    <property type="entry name" value="PROTEIN CUP-SHAPED COTYLEDON 2-RELATED"/>
    <property type="match status" value="1"/>
</dbReference>
<proteinExistence type="predicted"/>
<protein>
    <recommendedName>
        <fullName evidence="5">NAC domain-containing protein</fullName>
    </recommendedName>
</protein>
<evidence type="ECO:0000313" key="7">
    <source>
        <dbReference type="Proteomes" id="UP000236630"/>
    </source>
</evidence>
<dbReference type="Gene3D" id="2.170.150.80">
    <property type="entry name" value="NAC domain"/>
    <property type="match status" value="1"/>
</dbReference>
<evidence type="ECO:0000256" key="1">
    <source>
        <dbReference type="ARBA" id="ARBA00023015"/>
    </source>
</evidence>
<evidence type="ECO:0000256" key="4">
    <source>
        <dbReference type="ARBA" id="ARBA00023242"/>
    </source>
</evidence>
<organism evidence="6 7">
    <name type="scientific">Citrus unshiu</name>
    <name type="common">Satsuma mandarin</name>
    <name type="synonym">Citrus nobilis var. unshiu</name>
    <dbReference type="NCBI Taxonomy" id="55188"/>
    <lineage>
        <taxon>Eukaryota</taxon>
        <taxon>Viridiplantae</taxon>
        <taxon>Streptophyta</taxon>
        <taxon>Embryophyta</taxon>
        <taxon>Tracheophyta</taxon>
        <taxon>Spermatophyta</taxon>
        <taxon>Magnoliopsida</taxon>
        <taxon>eudicotyledons</taxon>
        <taxon>Gunneridae</taxon>
        <taxon>Pentapetalae</taxon>
        <taxon>rosids</taxon>
        <taxon>malvids</taxon>
        <taxon>Sapindales</taxon>
        <taxon>Rutaceae</taxon>
        <taxon>Aurantioideae</taxon>
        <taxon>Citrus</taxon>
    </lineage>
</organism>
<name>A0A2H5QK58_CITUN</name>
<gene>
    <name evidence="6" type="ORF">CUMW_237930</name>
</gene>
<dbReference type="SUPFAM" id="SSF101941">
    <property type="entry name" value="NAC domain"/>
    <property type="match status" value="1"/>
</dbReference>